<evidence type="ECO:0000313" key="3">
    <source>
        <dbReference type="Proteomes" id="UP001519460"/>
    </source>
</evidence>
<reference evidence="2 3" key="1">
    <citation type="journal article" date="2023" name="Sci. Data">
        <title>Genome assembly of the Korean intertidal mud-creeper Batillaria attramentaria.</title>
        <authorList>
            <person name="Patra A.K."/>
            <person name="Ho P.T."/>
            <person name="Jun S."/>
            <person name="Lee S.J."/>
            <person name="Kim Y."/>
            <person name="Won Y.J."/>
        </authorList>
    </citation>
    <scope>NUCLEOTIDE SEQUENCE [LARGE SCALE GENOMIC DNA]</scope>
    <source>
        <strain evidence="2">Wonlab-2016</strain>
    </source>
</reference>
<keyword evidence="1" id="KW-0175">Coiled coil</keyword>
<proteinExistence type="predicted"/>
<dbReference type="PANTHER" id="PTHR31424:SF5">
    <property type="entry name" value="APPLE DOMAIN-CONTAINING PROTEIN"/>
    <property type="match status" value="1"/>
</dbReference>
<accession>A0ABD0LPT2</accession>
<name>A0ABD0LPT2_9CAEN</name>
<protein>
    <submittedName>
        <fullName evidence="2">Uncharacterized protein</fullName>
    </submittedName>
</protein>
<feature type="coiled-coil region" evidence="1">
    <location>
        <begin position="7"/>
        <end position="41"/>
    </location>
</feature>
<sequence>MFSDPHIDEMSAKVQCLEEALAQRETDIQSLQAENLRLREALKKPDTVDSSQQTDATNLNSLIFITKAARKPRKDLNKNQRSNRNVENKAAFTKLAHIIEGGDQRDDVQRVWVSIEFNDGTDYSFYAKGSEKMDGVGGSNDDASLAALHKVLEVKLRHRISYSALHELRMAGVAAIPPSVDLSAEFNRLATCLHIFNPPHAQLNGCSRRLSDILELVLQRSTFSWVLERGEVLLRFACDGAKITKNKHSVRATVRIMADKRDALTPKCVKLSPEDEFTLLFYMGKEDRTTLEMWSEHIFSELKETAEHGLNILGRHLSVKWILCSDWKALQLFRGINQANSYYFCLWCECTKDQISDFSVPNWPITRSADRQRQCLDARGVDGKRGYAKHDLLPWIPFSHMVPDELHLRWVVKWSLEVGTRKELLAEMKRIHVDFRLYEETGDDGVGKVHKWTQSGGDELDKILTNLNLLVWNDFSKLMTALKALPGTENYMKPEQFQEAARRWANDFRKATDSRAVIPYIHCLVYHVPQALSRFHYLPDIGISQVERKNYDHHLTYFAGTSREGGTFSKSVSRQILERENVLMHFDLTRSTDPKRGRKRRRMIPL</sequence>
<evidence type="ECO:0000313" key="2">
    <source>
        <dbReference type="EMBL" id="KAK7501225.1"/>
    </source>
</evidence>
<dbReference type="Proteomes" id="UP001519460">
    <property type="component" value="Unassembled WGS sequence"/>
</dbReference>
<dbReference type="PANTHER" id="PTHR31424">
    <property type="entry name" value="PROTEIN CBG23806"/>
    <property type="match status" value="1"/>
</dbReference>
<organism evidence="2 3">
    <name type="scientific">Batillaria attramentaria</name>
    <dbReference type="NCBI Taxonomy" id="370345"/>
    <lineage>
        <taxon>Eukaryota</taxon>
        <taxon>Metazoa</taxon>
        <taxon>Spiralia</taxon>
        <taxon>Lophotrochozoa</taxon>
        <taxon>Mollusca</taxon>
        <taxon>Gastropoda</taxon>
        <taxon>Caenogastropoda</taxon>
        <taxon>Sorbeoconcha</taxon>
        <taxon>Cerithioidea</taxon>
        <taxon>Batillariidae</taxon>
        <taxon>Batillaria</taxon>
    </lineage>
</organism>
<dbReference type="EMBL" id="JACVVK020000033">
    <property type="protein sequence ID" value="KAK7501225.1"/>
    <property type="molecule type" value="Genomic_DNA"/>
</dbReference>
<dbReference type="AlphaFoldDB" id="A0ABD0LPT2"/>
<gene>
    <name evidence="2" type="ORF">BaRGS_00007710</name>
</gene>
<feature type="non-terminal residue" evidence="2">
    <location>
        <position position="606"/>
    </location>
</feature>
<evidence type="ECO:0000256" key="1">
    <source>
        <dbReference type="SAM" id="Coils"/>
    </source>
</evidence>
<keyword evidence="3" id="KW-1185">Reference proteome</keyword>
<comment type="caution">
    <text evidence="2">The sequence shown here is derived from an EMBL/GenBank/DDBJ whole genome shotgun (WGS) entry which is preliminary data.</text>
</comment>